<sequence length="427" mass="45496">MIFLIICMLLLLILGVRIAYALGISSLLYIILFTDISPMVIAQQISAGSDSIVLLALPFFLLAGEIMNAGGITHRLIRFAMSLIGNIRGGLSFVVVITNMIMAAVSGAAIASGAAVGSVMIKSMEEKGYNKGFAGAINAAAATIGPVIPPSVGFIIYASVSNASVGKLFIAGIIPGIILGLGMMIFCYILSIRHNFPAGEKRNWNEVILSFKSAIWSLLMPVIIIGGIMSGAVTATEAGVIAVVYGLIVGIFIHRDISIKTLPAIFTNTAKQTARIMIVIACASAFGWIISREIEPSLFVENVLSVAGQKWIFMFVIIIIIIALGTFMEGGSIMIILTPLILPILLTLGIDIVHFGVMFQLAIMLGLITPPVGILLFVISGAGNIEIKDIIMNIWPFYLVILIVIITCAIFPETTLWLINTLGNNIS</sequence>
<dbReference type="Pfam" id="PF06808">
    <property type="entry name" value="DctM"/>
    <property type="match status" value="1"/>
</dbReference>
<feature type="transmembrane region" description="Helical" evidence="7">
    <location>
        <begin position="397"/>
        <end position="419"/>
    </location>
</feature>
<name>A0A6I6K2Z8_9BACT</name>
<evidence type="ECO:0000256" key="6">
    <source>
        <dbReference type="ARBA" id="ARBA00023136"/>
    </source>
</evidence>
<dbReference type="GO" id="GO:0022857">
    <property type="term" value="F:transmembrane transporter activity"/>
    <property type="evidence" value="ECO:0007669"/>
    <property type="project" value="TreeGrafter"/>
</dbReference>
<dbReference type="GO" id="GO:0005886">
    <property type="term" value="C:plasma membrane"/>
    <property type="evidence" value="ECO:0007669"/>
    <property type="project" value="UniProtKB-SubCell"/>
</dbReference>
<keyword evidence="3" id="KW-0997">Cell inner membrane</keyword>
<dbReference type="AlphaFoldDB" id="A0A6I6K2Z8"/>
<dbReference type="EMBL" id="CP046401">
    <property type="protein sequence ID" value="QGY47828.1"/>
    <property type="molecule type" value="Genomic_DNA"/>
</dbReference>
<dbReference type="InterPro" id="IPR004681">
    <property type="entry name" value="TRAP_DctM"/>
</dbReference>
<feature type="transmembrane region" description="Helical" evidence="7">
    <location>
        <begin position="238"/>
        <end position="254"/>
    </location>
</feature>
<feature type="domain" description="TRAP C4-dicarboxylate transport system permease DctM subunit" evidence="8">
    <location>
        <begin position="5"/>
        <end position="413"/>
    </location>
</feature>
<protein>
    <submittedName>
        <fullName evidence="9">TRAP transporter large permease subunit</fullName>
    </submittedName>
</protein>
<dbReference type="RefSeq" id="WP_158872067.1">
    <property type="nucleotide sequence ID" value="NZ_CP046401.1"/>
</dbReference>
<comment type="subcellular location">
    <subcellularLocation>
        <location evidence="1">Cell inner membrane</location>
        <topology evidence="1">Multi-pass membrane protein</topology>
    </subcellularLocation>
</comment>
<dbReference type="KEGG" id="mcos:GM418_30480"/>
<dbReference type="PIRSF" id="PIRSF006066">
    <property type="entry name" value="HI0050"/>
    <property type="match status" value="1"/>
</dbReference>
<dbReference type="PANTHER" id="PTHR33362">
    <property type="entry name" value="SIALIC ACID TRAP TRANSPORTER PERMEASE PROTEIN SIAT-RELATED"/>
    <property type="match status" value="1"/>
</dbReference>
<feature type="transmembrane region" description="Helical" evidence="7">
    <location>
        <begin position="133"/>
        <end position="157"/>
    </location>
</feature>
<feature type="transmembrane region" description="Helical" evidence="7">
    <location>
        <begin position="361"/>
        <end position="385"/>
    </location>
</feature>
<dbReference type="Proteomes" id="UP000428260">
    <property type="component" value="Chromosome"/>
</dbReference>
<evidence type="ECO:0000256" key="7">
    <source>
        <dbReference type="SAM" id="Phobius"/>
    </source>
</evidence>
<organism evidence="9 10">
    <name type="scientific">Maribellus comscasis</name>
    <dbReference type="NCBI Taxonomy" id="2681766"/>
    <lineage>
        <taxon>Bacteria</taxon>
        <taxon>Pseudomonadati</taxon>
        <taxon>Bacteroidota</taxon>
        <taxon>Bacteroidia</taxon>
        <taxon>Marinilabiliales</taxon>
        <taxon>Prolixibacteraceae</taxon>
        <taxon>Maribellus</taxon>
    </lineage>
</organism>
<accession>A0A6I6K2Z8</accession>
<evidence type="ECO:0000256" key="4">
    <source>
        <dbReference type="ARBA" id="ARBA00022692"/>
    </source>
</evidence>
<keyword evidence="5 7" id="KW-1133">Transmembrane helix</keyword>
<reference evidence="9 10" key="1">
    <citation type="submission" date="2019-11" db="EMBL/GenBank/DDBJ databases">
        <authorList>
            <person name="Zheng R.K."/>
            <person name="Sun C.M."/>
        </authorList>
    </citation>
    <scope>NUCLEOTIDE SEQUENCE [LARGE SCALE GENOMIC DNA]</scope>
    <source>
        <strain evidence="9 10">WC007</strain>
    </source>
</reference>
<feature type="transmembrane region" description="Helical" evidence="7">
    <location>
        <begin position="169"/>
        <end position="192"/>
    </location>
</feature>
<feature type="transmembrane region" description="Helical" evidence="7">
    <location>
        <begin position="213"/>
        <end position="232"/>
    </location>
</feature>
<feature type="transmembrane region" description="Helical" evidence="7">
    <location>
        <begin position="274"/>
        <end position="291"/>
    </location>
</feature>
<evidence type="ECO:0000256" key="5">
    <source>
        <dbReference type="ARBA" id="ARBA00022989"/>
    </source>
</evidence>
<keyword evidence="10" id="KW-1185">Reference proteome</keyword>
<evidence type="ECO:0000313" key="9">
    <source>
        <dbReference type="EMBL" id="QGY47828.1"/>
    </source>
</evidence>
<dbReference type="InterPro" id="IPR010656">
    <property type="entry name" value="DctM"/>
</dbReference>
<feature type="transmembrane region" description="Helical" evidence="7">
    <location>
        <begin position="335"/>
        <end position="355"/>
    </location>
</feature>
<evidence type="ECO:0000259" key="8">
    <source>
        <dbReference type="Pfam" id="PF06808"/>
    </source>
</evidence>
<evidence type="ECO:0000256" key="2">
    <source>
        <dbReference type="ARBA" id="ARBA00022475"/>
    </source>
</evidence>
<dbReference type="PANTHER" id="PTHR33362:SF2">
    <property type="entry name" value="TRAP TRANSPORTER LARGE PERMEASE PROTEIN"/>
    <property type="match status" value="1"/>
</dbReference>
<feature type="transmembrane region" description="Helical" evidence="7">
    <location>
        <begin position="45"/>
        <end position="64"/>
    </location>
</feature>
<keyword evidence="4 7" id="KW-0812">Transmembrane</keyword>
<gene>
    <name evidence="9" type="ORF">GM418_30480</name>
</gene>
<evidence type="ECO:0000256" key="1">
    <source>
        <dbReference type="ARBA" id="ARBA00004429"/>
    </source>
</evidence>
<dbReference type="NCBIfam" id="TIGR00786">
    <property type="entry name" value="dctM"/>
    <property type="match status" value="1"/>
</dbReference>
<feature type="transmembrane region" description="Helical" evidence="7">
    <location>
        <begin position="101"/>
        <end position="121"/>
    </location>
</feature>
<feature type="transmembrane region" description="Helical" evidence="7">
    <location>
        <begin position="311"/>
        <end position="328"/>
    </location>
</feature>
<proteinExistence type="predicted"/>
<keyword evidence="2" id="KW-1003">Cell membrane</keyword>
<evidence type="ECO:0000256" key="3">
    <source>
        <dbReference type="ARBA" id="ARBA00022519"/>
    </source>
</evidence>
<evidence type="ECO:0000313" key="10">
    <source>
        <dbReference type="Proteomes" id="UP000428260"/>
    </source>
</evidence>
<keyword evidence="6 7" id="KW-0472">Membrane</keyword>